<organism evidence="1 2">
    <name type="scientific">Leptospira semungkisensis</name>
    <dbReference type="NCBI Taxonomy" id="2484985"/>
    <lineage>
        <taxon>Bacteria</taxon>
        <taxon>Pseudomonadati</taxon>
        <taxon>Spirochaetota</taxon>
        <taxon>Spirochaetia</taxon>
        <taxon>Leptospirales</taxon>
        <taxon>Leptospiraceae</taxon>
        <taxon>Leptospira</taxon>
    </lineage>
</organism>
<evidence type="ECO:0000313" key="1">
    <source>
        <dbReference type="EMBL" id="TGK06986.1"/>
    </source>
</evidence>
<comment type="caution">
    <text evidence="1">The sequence shown here is derived from an EMBL/GenBank/DDBJ whole genome shotgun (WGS) entry which is preliminary data.</text>
</comment>
<reference evidence="1" key="1">
    <citation type="journal article" date="2019" name="PLoS Negl. Trop. Dis.">
        <title>Revisiting the worldwide diversity of Leptospira species in the environment.</title>
        <authorList>
            <person name="Vincent A.T."/>
            <person name="Schiettekatte O."/>
            <person name="Bourhy P."/>
            <person name="Veyrier F.J."/>
            <person name="Picardeau M."/>
        </authorList>
    </citation>
    <scope>NUCLEOTIDE SEQUENCE [LARGE SCALE GENOMIC DNA]</scope>
    <source>
        <strain evidence="1">SSS9</strain>
    </source>
</reference>
<name>A0A4R9G5Y1_9LEPT</name>
<protein>
    <recommendedName>
        <fullName evidence="3">Cysteine-rich CWC family protein</fullName>
    </recommendedName>
</protein>
<dbReference type="Pfam" id="PF14375">
    <property type="entry name" value="Cys_rich_CWC"/>
    <property type="match status" value="1"/>
</dbReference>
<keyword evidence="2" id="KW-1185">Reference proteome</keyword>
<dbReference type="EMBL" id="RQEP01000005">
    <property type="protein sequence ID" value="TGK06986.1"/>
    <property type="molecule type" value="Genomic_DNA"/>
</dbReference>
<evidence type="ECO:0008006" key="3">
    <source>
        <dbReference type="Google" id="ProtNLM"/>
    </source>
</evidence>
<dbReference type="RefSeq" id="WP_135584382.1">
    <property type="nucleotide sequence ID" value="NZ_RQEP01000005.1"/>
</dbReference>
<dbReference type="AlphaFoldDB" id="A0A4R9G5Y1"/>
<evidence type="ECO:0000313" key="2">
    <source>
        <dbReference type="Proteomes" id="UP000297453"/>
    </source>
</evidence>
<proteinExistence type="predicted"/>
<dbReference type="Proteomes" id="UP000297453">
    <property type="component" value="Unassembled WGS sequence"/>
</dbReference>
<sequence>MTQKQCPSCLKSFDCGVDENACWCFHVSLDAKALQNIREMYENCLCKDCLTRFETNIVHREN</sequence>
<gene>
    <name evidence="1" type="ORF">EHO59_02385</name>
</gene>
<accession>A0A4R9G5Y1</accession>
<dbReference type="InterPro" id="IPR032720">
    <property type="entry name" value="Cys_rich_CWC"/>
</dbReference>
<dbReference type="OrthoDB" id="331868at2"/>